<proteinExistence type="inferred from homology"/>
<accession>A0A665WIK2</accession>
<evidence type="ECO:0000313" key="7">
    <source>
        <dbReference type="Ensembl" id="ENSENLP00000043838.1"/>
    </source>
</evidence>
<dbReference type="GO" id="GO:0005184">
    <property type="term" value="F:neuropeptide hormone activity"/>
    <property type="evidence" value="ECO:0007669"/>
    <property type="project" value="InterPro"/>
</dbReference>
<evidence type="ECO:0000256" key="4">
    <source>
        <dbReference type="ARBA" id="ARBA00022702"/>
    </source>
</evidence>
<organism evidence="7 8">
    <name type="scientific">Echeneis naucrates</name>
    <name type="common">Live sharksucker</name>
    <dbReference type="NCBI Taxonomy" id="173247"/>
    <lineage>
        <taxon>Eukaryota</taxon>
        <taxon>Metazoa</taxon>
        <taxon>Chordata</taxon>
        <taxon>Craniata</taxon>
        <taxon>Vertebrata</taxon>
        <taxon>Euteleostomi</taxon>
        <taxon>Actinopterygii</taxon>
        <taxon>Neopterygii</taxon>
        <taxon>Teleostei</taxon>
        <taxon>Neoteleostei</taxon>
        <taxon>Acanthomorphata</taxon>
        <taxon>Carangaria</taxon>
        <taxon>Carangiformes</taxon>
        <taxon>Echeneidae</taxon>
        <taxon>Echeneis</taxon>
    </lineage>
</organism>
<evidence type="ECO:0008006" key="9">
    <source>
        <dbReference type="Google" id="ProtNLM"/>
    </source>
</evidence>
<keyword evidence="8" id="KW-1185">Reference proteome</keyword>
<dbReference type="AlphaFoldDB" id="A0A665WIK2"/>
<keyword evidence="4" id="KW-0372">Hormone</keyword>
<protein>
    <recommendedName>
        <fullName evidence="9">Spexin hormone</fullName>
    </recommendedName>
</protein>
<dbReference type="Ensembl" id="ENSENLT00000044937.1">
    <property type="protein sequence ID" value="ENSENLP00000043838.1"/>
    <property type="gene ID" value="ENSENLG00000018687.1"/>
</dbReference>
<keyword evidence="3" id="KW-0964">Secreted</keyword>
<evidence type="ECO:0000313" key="8">
    <source>
        <dbReference type="Proteomes" id="UP000472264"/>
    </source>
</evidence>
<evidence type="ECO:0000256" key="3">
    <source>
        <dbReference type="ARBA" id="ARBA00022525"/>
    </source>
</evidence>
<evidence type="ECO:0000256" key="1">
    <source>
        <dbReference type="ARBA" id="ARBA00004613"/>
    </source>
</evidence>
<sequence length="107" mass="12056">MCLQDSAMSLLITLFVVTLVTQCWTAPQRRNWTPQAMLYLKGARKSTSTAGRAFLSPPPPNVSAVTHNQSSDRLKSFLLDLLQQAEVEVGDPSLKYPEDQEERFNSW</sequence>
<reference evidence="7" key="1">
    <citation type="submission" date="2021-04" db="EMBL/GenBank/DDBJ databases">
        <authorList>
            <consortium name="Wellcome Sanger Institute Data Sharing"/>
        </authorList>
    </citation>
    <scope>NUCLEOTIDE SEQUENCE [LARGE SCALE GENOMIC DNA]</scope>
</reference>
<dbReference type="PANTHER" id="PTHR28590">
    <property type="entry name" value="SPEXIN"/>
    <property type="match status" value="1"/>
</dbReference>
<evidence type="ECO:0000256" key="5">
    <source>
        <dbReference type="ARBA" id="ARBA00022729"/>
    </source>
</evidence>
<evidence type="ECO:0000256" key="2">
    <source>
        <dbReference type="ARBA" id="ARBA00006687"/>
    </source>
</evidence>
<dbReference type="InParanoid" id="A0A665WIK2"/>
<comment type="subcellular location">
    <subcellularLocation>
        <location evidence="1">Secreted</location>
    </subcellularLocation>
</comment>
<dbReference type="InterPro" id="IPR028126">
    <property type="entry name" value="Spexin"/>
</dbReference>
<reference evidence="7" key="2">
    <citation type="submission" date="2025-08" db="UniProtKB">
        <authorList>
            <consortium name="Ensembl"/>
        </authorList>
    </citation>
    <scope>IDENTIFICATION</scope>
</reference>
<feature type="chain" id="PRO_5025481947" description="Spexin hormone" evidence="6">
    <location>
        <begin position="26"/>
        <end position="107"/>
    </location>
</feature>
<name>A0A665WIK2_ECHNA</name>
<dbReference type="PANTHER" id="PTHR28590:SF1">
    <property type="entry name" value="SPEXIN"/>
    <property type="match status" value="1"/>
</dbReference>
<keyword evidence="5 6" id="KW-0732">Signal</keyword>
<reference evidence="7" key="3">
    <citation type="submission" date="2025-09" db="UniProtKB">
        <authorList>
            <consortium name="Ensembl"/>
        </authorList>
    </citation>
    <scope>IDENTIFICATION</scope>
</reference>
<feature type="signal peptide" evidence="6">
    <location>
        <begin position="1"/>
        <end position="25"/>
    </location>
</feature>
<evidence type="ECO:0000256" key="6">
    <source>
        <dbReference type="SAM" id="SignalP"/>
    </source>
</evidence>
<dbReference type="GO" id="GO:0005576">
    <property type="term" value="C:extracellular region"/>
    <property type="evidence" value="ECO:0007669"/>
    <property type="project" value="UniProtKB-SubCell"/>
</dbReference>
<comment type="similarity">
    <text evidence="2">Belongs to the spexin family.</text>
</comment>
<dbReference type="Pfam" id="PF15171">
    <property type="entry name" value="Spexin"/>
    <property type="match status" value="1"/>
</dbReference>
<dbReference type="Proteomes" id="UP000472264">
    <property type="component" value="Chromosome 16"/>
</dbReference>